<gene>
    <name evidence="2" type="ORF">NTEN_LOCUS16292</name>
    <name evidence="3" type="ORF">NTEN_LOCUS16295</name>
</gene>
<proteinExistence type="predicted"/>
<feature type="compositionally biased region" description="Polar residues" evidence="1">
    <location>
        <begin position="54"/>
        <end position="78"/>
    </location>
</feature>
<dbReference type="EMBL" id="CADCXU010024041">
    <property type="protein sequence ID" value="CAB0011303.1"/>
    <property type="molecule type" value="Genomic_DNA"/>
</dbReference>
<keyword evidence="4" id="KW-1185">Reference proteome</keyword>
<organism evidence="2 4">
    <name type="scientific">Nesidiocoris tenuis</name>
    <dbReference type="NCBI Taxonomy" id="355587"/>
    <lineage>
        <taxon>Eukaryota</taxon>
        <taxon>Metazoa</taxon>
        <taxon>Ecdysozoa</taxon>
        <taxon>Arthropoda</taxon>
        <taxon>Hexapoda</taxon>
        <taxon>Insecta</taxon>
        <taxon>Pterygota</taxon>
        <taxon>Neoptera</taxon>
        <taxon>Paraneoptera</taxon>
        <taxon>Hemiptera</taxon>
        <taxon>Heteroptera</taxon>
        <taxon>Panheteroptera</taxon>
        <taxon>Cimicomorpha</taxon>
        <taxon>Miridae</taxon>
        <taxon>Dicyphina</taxon>
        <taxon>Nesidiocoris</taxon>
    </lineage>
</organism>
<name>A0A6H5H737_9HEMI</name>
<dbReference type="Proteomes" id="UP000479000">
    <property type="component" value="Unassembled WGS sequence"/>
</dbReference>
<sequence>TFGVRNRVERPINRKPLTGFDRLINAIIYKRATGGGGGLARRKRPPPRTRPGHCQTTFLELTGRNDPSTRPTTCNNLDTGGKQERRVLIRSSTRISN</sequence>
<evidence type="ECO:0000313" key="4">
    <source>
        <dbReference type="Proteomes" id="UP000479000"/>
    </source>
</evidence>
<feature type="region of interest" description="Disordered" evidence="1">
    <location>
        <begin position="34"/>
        <end position="97"/>
    </location>
</feature>
<protein>
    <submittedName>
        <fullName evidence="2">Uncharacterized protein</fullName>
    </submittedName>
</protein>
<dbReference type="AlphaFoldDB" id="A0A6H5H737"/>
<evidence type="ECO:0000256" key="1">
    <source>
        <dbReference type="SAM" id="MobiDB-lite"/>
    </source>
</evidence>
<feature type="compositionally biased region" description="Basic residues" evidence="1">
    <location>
        <begin position="40"/>
        <end position="51"/>
    </location>
</feature>
<feature type="non-terminal residue" evidence="2">
    <location>
        <position position="1"/>
    </location>
</feature>
<reference evidence="2 4" key="1">
    <citation type="submission" date="2020-02" db="EMBL/GenBank/DDBJ databases">
        <authorList>
            <person name="Ferguson B K."/>
        </authorList>
    </citation>
    <scope>NUCLEOTIDE SEQUENCE [LARGE SCALE GENOMIC DNA]</scope>
</reference>
<evidence type="ECO:0000313" key="2">
    <source>
        <dbReference type="EMBL" id="CAB0011303.1"/>
    </source>
</evidence>
<accession>A0A6H5H737</accession>
<dbReference type="EMBL" id="CADCXU010024042">
    <property type="protein sequence ID" value="CAB0011307.1"/>
    <property type="molecule type" value="Genomic_DNA"/>
</dbReference>
<evidence type="ECO:0000313" key="3">
    <source>
        <dbReference type="EMBL" id="CAB0011307.1"/>
    </source>
</evidence>